<accession>A0ABD0L7J8</accession>
<evidence type="ECO:0000313" key="3">
    <source>
        <dbReference type="Proteomes" id="UP001519460"/>
    </source>
</evidence>
<feature type="region of interest" description="Disordered" evidence="1">
    <location>
        <begin position="54"/>
        <end position="96"/>
    </location>
</feature>
<protein>
    <submittedName>
        <fullName evidence="2">Uncharacterized protein</fullName>
    </submittedName>
</protein>
<dbReference type="AlphaFoldDB" id="A0ABD0L7J8"/>
<evidence type="ECO:0000256" key="1">
    <source>
        <dbReference type="SAM" id="MobiDB-lite"/>
    </source>
</evidence>
<proteinExistence type="predicted"/>
<dbReference type="EMBL" id="JACVVK020000075">
    <property type="protein sequence ID" value="KAK7495452.1"/>
    <property type="molecule type" value="Genomic_DNA"/>
</dbReference>
<organism evidence="2 3">
    <name type="scientific">Batillaria attramentaria</name>
    <dbReference type="NCBI Taxonomy" id="370345"/>
    <lineage>
        <taxon>Eukaryota</taxon>
        <taxon>Metazoa</taxon>
        <taxon>Spiralia</taxon>
        <taxon>Lophotrochozoa</taxon>
        <taxon>Mollusca</taxon>
        <taxon>Gastropoda</taxon>
        <taxon>Caenogastropoda</taxon>
        <taxon>Sorbeoconcha</taxon>
        <taxon>Cerithioidea</taxon>
        <taxon>Batillariidae</taxon>
        <taxon>Batillaria</taxon>
    </lineage>
</organism>
<feature type="compositionally biased region" description="Polar residues" evidence="1">
    <location>
        <begin position="136"/>
        <end position="192"/>
    </location>
</feature>
<keyword evidence="3" id="KW-1185">Reference proteome</keyword>
<reference evidence="2 3" key="1">
    <citation type="journal article" date="2023" name="Sci. Data">
        <title>Genome assembly of the Korean intertidal mud-creeper Batillaria attramentaria.</title>
        <authorList>
            <person name="Patra A.K."/>
            <person name="Ho P.T."/>
            <person name="Jun S."/>
            <person name="Lee S.J."/>
            <person name="Kim Y."/>
            <person name="Won Y.J."/>
        </authorList>
    </citation>
    <scope>NUCLEOTIDE SEQUENCE [LARGE SCALE GENOMIC DNA]</scope>
    <source>
        <strain evidence="2">Wonlab-2016</strain>
    </source>
</reference>
<comment type="caution">
    <text evidence="2">The sequence shown here is derived from an EMBL/GenBank/DDBJ whole genome shotgun (WGS) entry which is preliminary data.</text>
</comment>
<name>A0ABD0L7J8_9CAEN</name>
<feature type="non-terminal residue" evidence="2">
    <location>
        <position position="1"/>
    </location>
</feature>
<dbReference type="Proteomes" id="UP001519460">
    <property type="component" value="Unassembled WGS sequence"/>
</dbReference>
<gene>
    <name evidence="2" type="ORF">BaRGS_00013391</name>
</gene>
<sequence length="254" mass="26756">TSGHTETVTVLTDEVTTESATVQFVVDLTTVTIFGIIAGAVVVICGTTKQIEPAPTHEAVREKDDESDEDNDLTGNVSLGVPDEHAPPPTTSRIPFVRPDVAYGHTSPAPADVPVVTQGAMATSFDQNVISNVSSVQTKADLNPTATPQETTPADRSGPTATGANSSPSSVVNTTDRTQQPTSSAPVSTPGPSTELGEYLIPMVSRAVKEDRDAAKNKVPLNENSGCRRYDNLCYSPVLFKPKGRFAEVKESSC</sequence>
<feature type="region of interest" description="Disordered" evidence="1">
    <location>
        <begin position="136"/>
        <end position="198"/>
    </location>
</feature>
<evidence type="ECO:0000313" key="2">
    <source>
        <dbReference type="EMBL" id="KAK7495452.1"/>
    </source>
</evidence>